<dbReference type="GeneID" id="34453677"/>
<evidence type="ECO:0000259" key="6">
    <source>
        <dbReference type="PROSITE" id="PS51186"/>
    </source>
</evidence>
<comment type="caution">
    <text evidence="7">The sequence shown here is derived from an EMBL/GenBank/DDBJ whole genome shotgun (WGS) entry which is preliminary data.</text>
</comment>
<evidence type="ECO:0000256" key="3">
    <source>
        <dbReference type="ARBA" id="ARBA00023180"/>
    </source>
</evidence>
<dbReference type="PRINTS" id="PR00133">
    <property type="entry name" value="GLHYDRLASE3"/>
</dbReference>
<dbReference type="PROSITE" id="PS51186">
    <property type="entry name" value="GNAT"/>
    <property type="match status" value="2"/>
</dbReference>
<keyword evidence="4" id="KW-0119">Carbohydrate metabolism</keyword>
<dbReference type="InterPro" id="IPR016181">
    <property type="entry name" value="Acyl_CoA_acyltransferase"/>
</dbReference>
<evidence type="ECO:0000256" key="4">
    <source>
        <dbReference type="ARBA" id="ARBA00023277"/>
    </source>
</evidence>
<dbReference type="PANTHER" id="PTHR30480:SF16">
    <property type="entry name" value="GLYCOSIDE HYDROLASE FAMILY 3 DOMAIN PROTEIN"/>
    <property type="match status" value="1"/>
</dbReference>
<keyword evidence="2" id="KW-0378">Hydrolase</keyword>
<dbReference type="OrthoDB" id="47059at2759"/>
<feature type="domain" description="N-acetyltransferase" evidence="6">
    <location>
        <begin position="718"/>
        <end position="867"/>
    </location>
</feature>
<comment type="similarity">
    <text evidence="1">Belongs to the glycosyl hydrolase 3 family.</text>
</comment>
<feature type="domain" description="N-acetyltransferase" evidence="6">
    <location>
        <begin position="539"/>
        <end position="701"/>
    </location>
</feature>
<keyword evidence="8" id="KW-1185">Reference proteome</keyword>
<protein>
    <submittedName>
        <fullName evidence="7">Beta-N-acetylglucosaminidase</fullName>
    </submittedName>
</protein>
<dbReference type="Gene3D" id="3.40.50.1700">
    <property type="entry name" value="Glycoside hydrolase family 3 C-terminal domain"/>
    <property type="match status" value="1"/>
</dbReference>
<name>A0A1F7ZNL2_9EURO</name>
<dbReference type="STRING" id="109264.A0A1F7ZNL2"/>
<dbReference type="InterPro" id="IPR017853">
    <property type="entry name" value="GH"/>
</dbReference>
<evidence type="ECO:0000256" key="1">
    <source>
        <dbReference type="ARBA" id="ARBA00005336"/>
    </source>
</evidence>
<dbReference type="CDD" id="cd04301">
    <property type="entry name" value="NAT_SF"/>
    <property type="match status" value="2"/>
</dbReference>
<dbReference type="GO" id="GO:0009254">
    <property type="term" value="P:peptidoglycan turnover"/>
    <property type="evidence" value="ECO:0007669"/>
    <property type="project" value="TreeGrafter"/>
</dbReference>
<dbReference type="InterPro" id="IPR000182">
    <property type="entry name" value="GNAT_dom"/>
</dbReference>
<dbReference type="GO" id="GO:0005975">
    <property type="term" value="P:carbohydrate metabolic process"/>
    <property type="evidence" value="ECO:0007669"/>
    <property type="project" value="InterPro"/>
</dbReference>
<proteinExistence type="inferred from homology"/>
<dbReference type="SUPFAM" id="SSF51445">
    <property type="entry name" value="(Trans)glycosidases"/>
    <property type="match status" value="1"/>
</dbReference>
<dbReference type="EMBL" id="LYCR01000123">
    <property type="protein sequence ID" value="OGM41033.1"/>
    <property type="molecule type" value="Genomic_DNA"/>
</dbReference>
<gene>
    <name evidence="7" type="ORF">ABOM_010287</name>
</gene>
<organism evidence="7 8">
    <name type="scientific">Aspergillus bombycis</name>
    <dbReference type="NCBI Taxonomy" id="109264"/>
    <lineage>
        <taxon>Eukaryota</taxon>
        <taxon>Fungi</taxon>
        <taxon>Dikarya</taxon>
        <taxon>Ascomycota</taxon>
        <taxon>Pezizomycotina</taxon>
        <taxon>Eurotiomycetes</taxon>
        <taxon>Eurotiomycetidae</taxon>
        <taxon>Eurotiales</taxon>
        <taxon>Aspergillaceae</taxon>
        <taxon>Aspergillus</taxon>
    </lineage>
</organism>
<dbReference type="InterPro" id="IPR036881">
    <property type="entry name" value="Glyco_hydro_3_C_sf"/>
</dbReference>
<dbReference type="SUPFAM" id="SSF55729">
    <property type="entry name" value="Acyl-CoA N-acyltransferases (Nat)"/>
    <property type="match status" value="1"/>
</dbReference>
<keyword evidence="3" id="KW-0325">Glycoprotein</keyword>
<dbReference type="InterPro" id="IPR050226">
    <property type="entry name" value="NagZ_Beta-hexosaminidase"/>
</dbReference>
<dbReference type="InterPro" id="IPR001764">
    <property type="entry name" value="Glyco_hydro_3_N"/>
</dbReference>
<dbReference type="Proteomes" id="UP000179179">
    <property type="component" value="Unassembled WGS sequence"/>
</dbReference>
<dbReference type="Pfam" id="PF00933">
    <property type="entry name" value="Glyco_hydro_3"/>
    <property type="match status" value="1"/>
</dbReference>
<keyword evidence="5" id="KW-0326">Glycosidase</keyword>
<evidence type="ECO:0000256" key="2">
    <source>
        <dbReference type="ARBA" id="ARBA00022801"/>
    </source>
</evidence>
<sequence length="867" mass="95369">MQPTDLRKKVGQLFAVGFHGLTPSLEIKTLIHEYGLGGIVLFKRNISDAAQLQSLIHSLQEEARLAGHEFPLFIGIDQENGLVTRISPPIAAQLPGPMALGATYSPELAKTVGAVTGETLRLFGINMNYAPVCDINSEPLNPVIGVRSFGDHPGFVGRLACATAQGLREQKVVPSVKHFPGHGDTAVDSHYGLPVISKTREQLDKCELRPFRRAVAEGIEAVMTAHISLPAIDDSQLPATLSAEALNILRRDMSYDGMVITDCLEMDGIRASYGTEQGAALALEAGCDSIMVCHTYDVQVGSIGKICEAVESGKVPTSRLEEAFRRVTALKARFLSWDAALKPQSLDGLTSLNQKGAELAKEAYSRSVTLVRDTQSILPLSPSSKIAFLFPGDKTPTGGAVDGEGLGRKGSYNASVYLDILRQWNGQAFEIRYGPEGLSSEQLSLVEAADVVIFASINARESAYQRTLGLELPRRSRSMVAMALCNPYDFLEDSSIQTYVTTYEPTLEAFTVAVEHLFGPQLAKGALPVGPEKPAPRWLEVRQYAASTDFPQVYDVWLAALPNYKVSADNLNEVITPPPHLLPAESHHLVARTSCPESKIIGFCLLFVVTQQDTVCVQLAAFAVDPKWQGRGVGTALLAECKAWMVKTFKHSRLELGSTFPRFWPGLPIDLPTEVQEFFVHRGFQLNPPVPRSVDLYQDIKEFQSPELYVTRAKERGYTFRPLETTDYQECIVGQEKNFSYNQAWVQMYHKLDPSKYPSSVMTAFDPNGKQVGWTLMLSHESPMLKPHWAFPSLCGPKTGLIGCVGVDADYRKEGVGLALLCHAIEDMRQRGVEGVFVDWVSLEGWYEKLGFKVWWSCRTGAIQLDA</sequence>
<evidence type="ECO:0000313" key="8">
    <source>
        <dbReference type="Proteomes" id="UP000179179"/>
    </source>
</evidence>
<reference evidence="7 8" key="1">
    <citation type="journal article" date="2016" name="Genome Biol. Evol.">
        <title>Draft genome sequence of an aflatoxigenic Aspergillus species, A. bombycis.</title>
        <authorList>
            <person name="Moore G.G."/>
            <person name="Mack B.M."/>
            <person name="Beltz S.B."/>
            <person name="Gilbert M.K."/>
        </authorList>
    </citation>
    <scope>NUCLEOTIDE SEQUENCE [LARGE SCALE GENOMIC DNA]</scope>
    <source>
        <strain evidence="8">NRRL 26010</strain>
    </source>
</reference>
<dbReference type="RefSeq" id="XP_022384750.1">
    <property type="nucleotide sequence ID" value="XM_022537415.1"/>
</dbReference>
<accession>A0A1F7ZNL2</accession>
<dbReference type="Pfam" id="PF00583">
    <property type="entry name" value="Acetyltransf_1"/>
    <property type="match status" value="2"/>
</dbReference>
<dbReference type="Gene3D" id="3.40.630.30">
    <property type="match status" value="2"/>
</dbReference>
<evidence type="ECO:0000256" key="5">
    <source>
        <dbReference type="ARBA" id="ARBA00023295"/>
    </source>
</evidence>
<dbReference type="PANTHER" id="PTHR30480">
    <property type="entry name" value="BETA-HEXOSAMINIDASE-RELATED"/>
    <property type="match status" value="1"/>
</dbReference>
<dbReference type="GO" id="GO:0004553">
    <property type="term" value="F:hydrolase activity, hydrolyzing O-glycosyl compounds"/>
    <property type="evidence" value="ECO:0007669"/>
    <property type="project" value="InterPro"/>
</dbReference>
<dbReference type="GO" id="GO:0016747">
    <property type="term" value="F:acyltransferase activity, transferring groups other than amino-acyl groups"/>
    <property type="evidence" value="ECO:0007669"/>
    <property type="project" value="InterPro"/>
</dbReference>
<evidence type="ECO:0000313" key="7">
    <source>
        <dbReference type="EMBL" id="OGM41033.1"/>
    </source>
</evidence>
<dbReference type="Gene3D" id="3.20.20.300">
    <property type="entry name" value="Glycoside hydrolase, family 3, N-terminal domain"/>
    <property type="match status" value="1"/>
</dbReference>
<dbReference type="InterPro" id="IPR036962">
    <property type="entry name" value="Glyco_hydro_3_N_sf"/>
</dbReference>
<dbReference type="AlphaFoldDB" id="A0A1F7ZNL2"/>